<comment type="caution">
    <text evidence="6">The sequence shown here is derived from an EMBL/GenBank/DDBJ whole genome shotgun (WGS) entry which is preliminary data.</text>
</comment>
<evidence type="ECO:0000256" key="4">
    <source>
        <dbReference type="PROSITE-ProRule" id="PRU00335"/>
    </source>
</evidence>
<dbReference type="Pfam" id="PF00440">
    <property type="entry name" value="TetR_N"/>
    <property type="match status" value="1"/>
</dbReference>
<dbReference type="EMBL" id="JBHSTQ010000006">
    <property type="protein sequence ID" value="MFC6386495.1"/>
    <property type="molecule type" value="Genomic_DNA"/>
</dbReference>
<dbReference type="RefSeq" id="WP_253054115.1">
    <property type="nucleotide sequence ID" value="NZ_JAMXWN010000006.1"/>
</dbReference>
<keyword evidence="7" id="KW-1185">Reference proteome</keyword>
<proteinExistence type="predicted"/>
<feature type="DNA-binding region" description="H-T-H motif" evidence="4">
    <location>
        <begin position="34"/>
        <end position="53"/>
    </location>
</feature>
<organism evidence="6 7">
    <name type="scientific">Sporolactobacillus kofuensis</name>
    <dbReference type="NCBI Taxonomy" id="269672"/>
    <lineage>
        <taxon>Bacteria</taxon>
        <taxon>Bacillati</taxon>
        <taxon>Bacillota</taxon>
        <taxon>Bacilli</taxon>
        <taxon>Bacillales</taxon>
        <taxon>Sporolactobacillaceae</taxon>
        <taxon>Sporolactobacillus</taxon>
    </lineage>
</organism>
<dbReference type="SUPFAM" id="SSF46689">
    <property type="entry name" value="Homeodomain-like"/>
    <property type="match status" value="1"/>
</dbReference>
<evidence type="ECO:0000259" key="5">
    <source>
        <dbReference type="PROSITE" id="PS50977"/>
    </source>
</evidence>
<evidence type="ECO:0000256" key="1">
    <source>
        <dbReference type="ARBA" id="ARBA00023015"/>
    </source>
</evidence>
<name>A0ABW1WHD7_9BACL</name>
<evidence type="ECO:0000256" key="2">
    <source>
        <dbReference type="ARBA" id="ARBA00023125"/>
    </source>
</evidence>
<sequence length="203" mass="23413">MSDQPQRRDANEISKSILQTTESLFSQYGVGNVSMHQIAKAANVGQGTMYRRYANKGDLCLELMSENFHALQEHMLQSLAELKAEPVKVRMQALFKLHLKFLEKHTQLFETIHSYITCTNTTKPFYEKAPYIFLHQTIRSLLEEAIESKESRPINADFTAHTLIASMNPKIYNFLRQKNGYSAKEVIENVNKTLLEPLFIEKK</sequence>
<evidence type="ECO:0000313" key="7">
    <source>
        <dbReference type="Proteomes" id="UP001596267"/>
    </source>
</evidence>
<dbReference type="PRINTS" id="PR00455">
    <property type="entry name" value="HTHTETR"/>
</dbReference>
<dbReference type="SUPFAM" id="SSF48498">
    <property type="entry name" value="Tetracyclin repressor-like, C-terminal domain"/>
    <property type="match status" value="1"/>
</dbReference>
<protein>
    <submittedName>
        <fullName evidence="6">TetR/AcrR family transcriptional regulator</fullName>
    </submittedName>
</protein>
<gene>
    <name evidence="6" type="ORF">ACFP7A_07765</name>
</gene>
<dbReference type="Gene3D" id="1.10.10.60">
    <property type="entry name" value="Homeodomain-like"/>
    <property type="match status" value="1"/>
</dbReference>
<feature type="domain" description="HTH tetR-type" evidence="5">
    <location>
        <begin position="11"/>
        <end position="71"/>
    </location>
</feature>
<keyword evidence="1" id="KW-0805">Transcription regulation</keyword>
<dbReference type="PANTHER" id="PTHR30055:SF234">
    <property type="entry name" value="HTH-TYPE TRANSCRIPTIONAL REGULATOR BETI"/>
    <property type="match status" value="1"/>
</dbReference>
<dbReference type="InterPro" id="IPR009057">
    <property type="entry name" value="Homeodomain-like_sf"/>
</dbReference>
<keyword evidence="3" id="KW-0804">Transcription</keyword>
<reference evidence="7" key="1">
    <citation type="journal article" date="2019" name="Int. J. Syst. Evol. Microbiol.">
        <title>The Global Catalogue of Microorganisms (GCM) 10K type strain sequencing project: providing services to taxonomists for standard genome sequencing and annotation.</title>
        <authorList>
            <consortium name="The Broad Institute Genomics Platform"/>
            <consortium name="The Broad Institute Genome Sequencing Center for Infectious Disease"/>
            <person name="Wu L."/>
            <person name="Ma J."/>
        </authorList>
    </citation>
    <scope>NUCLEOTIDE SEQUENCE [LARGE SCALE GENOMIC DNA]</scope>
    <source>
        <strain evidence="7">CCUG 42001</strain>
    </source>
</reference>
<dbReference type="InterPro" id="IPR001647">
    <property type="entry name" value="HTH_TetR"/>
</dbReference>
<dbReference type="PANTHER" id="PTHR30055">
    <property type="entry name" value="HTH-TYPE TRANSCRIPTIONAL REGULATOR RUTR"/>
    <property type="match status" value="1"/>
</dbReference>
<dbReference type="InterPro" id="IPR036271">
    <property type="entry name" value="Tet_transcr_reg_TetR-rel_C_sf"/>
</dbReference>
<dbReference type="PROSITE" id="PS50977">
    <property type="entry name" value="HTH_TETR_2"/>
    <property type="match status" value="1"/>
</dbReference>
<keyword evidence="2 4" id="KW-0238">DNA-binding</keyword>
<dbReference type="Gene3D" id="1.10.357.10">
    <property type="entry name" value="Tetracycline Repressor, domain 2"/>
    <property type="match status" value="1"/>
</dbReference>
<dbReference type="InterPro" id="IPR050109">
    <property type="entry name" value="HTH-type_TetR-like_transc_reg"/>
</dbReference>
<accession>A0ABW1WHD7</accession>
<dbReference type="Proteomes" id="UP001596267">
    <property type="component" value="Unassembled WGS sequence"/>
</dbReference>
<evidence type="ECO:0000313" key="6">
    <source>
        <dbReference type="EMBL" id="MFC6386495.1"/>
    </source>
</evidence>
<evidence type="ECO:0000256" key="3">
    <source>
        <dbReference type="ARBA" id="ARBA00023163"/>
    </source>
</evidence>